<organism evidence="1 2">
    <name type="scientific">Candidatus Phosphoribacter hodrii</name>
    <dbReference type="NCBI Taxonomy" id="2953743"/>
    <lineage>
        <taxon>Bacteria</taxon>
        <taxon>Bacillati</taxon>
        <taxon>Actinomycetota</taxon>
        <taxon>Actinomycetes</taxon>
        <taxon>Micrococcales</taxon>
        <taxon>Dermatophilaceae</taxon>
        <taxon>Candidatus Phosphoribacter</taxon>
    </lineage>
</organism>
<dbReference type="Proteomes" id="UP000886632">
    <property type="component" value="Unassembled WGS sequence"/>
</dbReference>
<accession>A0A9D7T4C5</accession>
<evidence type="ECO:0000313" key="1">
    <source>
        <dbReference type="EMBL" id="MBL0002452.1"/>
    </source>
</evidence>
<protein>
    <submittedName>
        <fullName evidence="1">Uncharacterized protein</fullName>
    </submittedName>
</protein>
<comment type="caution">
    <text evidence="1">The sequence shown here is derived from an EMBL/GenBank/DDBJ whole genome shotgun (WGS) entry which is preliminary data.</text>
</comment>
<evidence type="ECO:0000313" key="2">
    <source>
        <dbReference type="Proteomes" id="UP000886632"/>
    </source>
</evidence>
<dbReference type="EMBL" id="JADKGK010000001">
    <property type="protein sequence ID" value="MBL0002452.1"/>
    <property type="molecule type" value="Genomic_DNA"/>
</dbReference>
<gene>
    <name evidence="1" type="ORF">IPP00_00010</name>
</gene>
<proteinExistence type="predicted"/>
<reference evidence="1" key="1">
    <citation type="submission" date="2020-10" db="EMBL/GenBank/DDBJ databases">
        <title>Connecting structure to function with the recovery of over 1000 high-quality activated sludge metagenome-assembled genomes encoding full-length rRNA genes using long-read sequencing.</title>
        <authorList>
            <person name="Singleton C.M."/>
            <person name="Petriglieri F."/>
            <person name="Kristensen J.M."/>
            <person name="Kirkegaard R.H."/>
            <person name="Michaelsen T.Y."/>
            <person name="Andersen M.H."/>
            <person name="Karst S.M."/>
            <person name="Dueholm M.S."/>
            <person name="Nielsen P.H."/>
            <person name="Albertsen M."/>
        </authorList>
    </citation>
    <scope>NUCLEOTIDE SEQUENCE</scope>
    <source>
        <strain evidence="1">Ribe_18-Q3-R11-54_MAXAC.001</strain>
    </source>
</reference>
<sequence length="94" mass="9832">MPPRRGHRAPASCSPRSAGIGSAAQAFWLAGQILREDGDLDGAVLRSSRPTRGLTIARDAANRARAASDLIDVLRATGQHDRADQVIATLTSGS</sequence>
<name>A0A9D7T4C5_9MICO</name>
<dbReference type="AlphaFoldDB" id="A0A9D7T4C5"/>